<proteinExistence type="predicted"/>
<organism evidence="5 6">
    <name type="scientific">Aphanomyces astaci</name>
    <name type="common">Crayfish plague agent</name>
    <dbReference type="NCBI Taxonomy" id="112090"/>
    <lineage>
        <taxon>Eukaryota</taxon>
        <taxon>Sar</taxon>
        <taxon>Stramenopiles</taxon>
        <taxon>Oomycota</taxon>
        <taxon>Saprolegniomycetes</taxon>
        <taxon>Saprolegniales</taxon>
        <taxon>Verrucalvaceae</taxon>
        <taxon>Aphanomyces</taxon>
    </lineage>
</organism>
<evidence type="ECO:0000259" key="4">
    <source>
        <dbReference type="Pfam" id="PF23414"/>
    </source>
</evidence>
<evidence type="ECO:0000313" key="5">
    <source>
        <dbReference type="EMBL" id="RHY45258.1"/>
    </source>
</evidence>
<evidence type="ECO:0000256" key="3">
    <source>
        <dbReference type="PROSITE-ProRule" id="PRU00221"/>
    </source>
</evidence>
<dbReference type="Pfam" id="PF03451">
    <property type="entry name" value="HELP"/>
    <property type="match status" value="1"/>
</dbReference>
<dbReference type="InterPro" id="IPR001680">
    <property type="entry name" value="WD40_rpt"/>
</dbReference>
<sequence length="599" mass="66859">MGDCRGGLAAHPTSHEMCSVGDDRSIRVWDLLHHRNLRVVNLDAPARSLGTEVDSDTPHLNGAFTILNEPNLAVKYQGKDSKKFISNVKFSADGTTLAVCSENVVYLYNTDDWASKVKKNSFDVVALNRNRAGTVLVTGDQFGHIRVYKYPCLPSANLSHQYHGHSGRISHVEFTMDDQYVMTSGQDDRCLFQWRVEMEVHEPTPPEFEYHATSDDEMEDTTMPPEQLEMDWIYGYRSHDSRNNLKYTKQGKIVYPVAKVVVVFDAKGWSQKHFKQHQDEVLCLAVHPTLDVVASGEGGKYPAIHVWQVQALHVLSTLRGTHKRGVVELAAVLELSLSDGSVQWSVEMHWKGHIHALAIHPLKDKAITGGDDATLRLWDLHRHRCVLKFTLETASRAVVYSPEGAYVAVGLGGNPRKNRHKKDGTVLIYEEKVVDGAVQLDTKQPISVVAYSPDGVSLVVGSQDNSIYIYDVPNEYAKRATFTKHKRSHKLMYFILVGAKPYLSSLIPPSVVPDEPQSFPFNLTLEYAYGARLQDVRGSLGYSKSKRLISITGNMGISTRTGHLYLWDAHTTTIEKSIPAHAGTINTIAVSVLGTYNKQ</sequence>
<dbReference type="PANTHER" id="PTHR13720:SF33">
    <property type="entry name" value="HELP DOMAIN-CONTAINING PROTEIN"/>
    <property type="match status" value="1"/>
</dbReference>
<dbReference type="PANTHER" id="PTHR13720">
    <property type="entry name" value="WD-40 REPEAT PROTEIN"/>
    <property type="match status" value="1"/>
</dbReference>
<gene>
    <name evidence="5" type="ORF">DYB34_005338</name>
</gene>
<dbReference type="Proteomes" id="UP000283543">
    <property type="component" value="Unassembled WGS sequence"/>
</dbReference>
<dbReference type="SUPFAM" id="SSF50978">
    <property type="entry name" value="WD40 repeat-like"/>
    <property type="match status" value="2"/>
</dbReference>
<dbReference type="InterPro" id="IPR050630">
    <property type="entry name" value="WD_repeat_EMAP"/>
</dbReference>
<feature type="repeat" description="WD" evidence="3">
    <location>
        <begin position="446"/>
        <end position="480"/>
    </location>
</feature>
<keyword evidence="2" id="KW-0677">Repeat</keyword>
<dbReference type="VEuPathDB" id="FungiDB:H257_17901"/>
<dbReference type="InterPro" id="IPR019775">
    <property type="entry name" value="WD40_repeat_CS"/>
</dbReference>
<dbReference type="Pfam" id="PF23414">
    <property type="entry name" value="Beta-prop_EML_2"/>
    <property type="match status" value="1"/>
</dbReference>
<dbReference type="SMART" id="SM00320">
    <property type="entry name" value="WD40"/>
    <property type="match status" value="6"/>
</dbReference>
<name>A0A3R6WZM4_APHAT</name>
<dbReference type="PROSITE" id="PS50082">
    <property type="entry name" value="WD_REPEATS_2"/>
    <property type="match status" value="2"/>
</dbReference>
<protein>
    <recommendedName>
        <fullName evidence="4">EML-like second beta-propeller domain-containing protein</fullName>
    </recommendedName>
</protein>
<dbReference type="InterPro" id="IPR055442">
    <property type="entry name" value="Beta-prop_EML-like_2nd"/>
</dbReference>
<accession>A0A3R6WZM4</accession>
<dbReference type="EMBL" id="QUTB01007608">
    <property type="protein sequence ID" value="RHY45258.1"/>
    <property type="molecule type" value="Genomic_DNA"/>
</dbReference>
<dbReference type="InterPro" id="IPR036322">
    <property type="entry name" value="WD40_repeat_dom_sf"/>
</dbReference>
<dbReference type="Pfam" id="PF00400">
    <property type="entry name" value="WD40"/>
    <property type="match status" value="4"/>
</dbReference>
<dbReference type="InterPro" id="IPR015943">
    <property type="entry name" value="WD40/YVTN_repeat-like_dom_sf"/>
</dbReference>
<dbReference type="InterPro" id="IPR005108">
    <property type="entry name" value="HELP"/>
</dbReference>
<dbReference type="PROSITE" id="PS00678">
    <property type="entry name" value="WD_REPEATS_1"/>
    <property type="match status" value="1"/>
</dbReference>
<dbReference type="Gene3D" id="2.130.10.10">
    <property type="entry name" value="YVTN repeat-like/Quinoprotein amine dehydrogenase"/>
    <property type="match status" value="3"/>
</dbReference>
<feature type="domain" description="EML-like second beta-propeller" evidence="4">
    <location>
        <begin position="355"/>
        <end position="487"/>
    </location>
</feature>
<dbReference type="GO" id="GO:0005929">
    <property type="term" value="C:cilium"/>
    <property type="evidence" value="ECO:0007669"/>
    <property type="project" value="UniProtKB-ARBA"/>
</dbReference>
<evidence type="ECO:0000256" key="1">
    <source>
        <dbReference type="ARBA" id="ARBA00022574"/>
    </source>
</evidence>
<keyword evidence="1 3" id="KW-0853">WD repeat</keyword>
<dbReference type="GO" id="GO:0008017">
    <property type="term" value="F:microtubule binding"/>
    <property type="evidence" value="ECO:0007669"/>
    <property type="project" value="TreeGrafter"/>
</dbReference>
<evidence type="ECO:0000256" key="2">
    <source>
        <dbReference type="ARBA" id="ARBA00022737"/>
    </source>
</evidence>
<evidence type="ECO:0000313" key="6">
    <source>
        <dbReference type="Proteomes" id="UP000283543"/>
    </source>
</evidence>
<feature type="repeat" description="WD" evidence="3">
    <location>
        <begin position="354"/>
        <end position="388"/>
    </location>
</feature>
<reference evidence="5 6" key="1">
    <citation type="submission" date="2018-08" db="EMBL/GenBank/DDBJ databases">
        <title>Aphanomyces genome sequencing and annotation.</title>
        <authorList>
            <person name="Minardi D."/>
            <person name="Oidtmann B."/>
            <person name="Van Der Giezen M."/>
            <person name="Studholme D.J."/>
        </authorList>
    </citation>
    <scope>NUCLEOTIDE SEQUENCE [LARGE SCALE GENOMIC DNA]</scope>
    <source>
        <strain evidence="5 6">Si</strain>
    </source>
</reference>
<dbReference type="AlphaFoldDB" id="A0A3R6WZM4"/>
<comment type="caution">
    <text evidence="5">The sequence shown here is derived from an EMBL/GenBank/DDBJ whole genome shotgun (WGS) entry which is preliminary data.</text>
</comment>